<evidence type="ECO:0000256" key="1">
    <source>
        <dbReference type="ARBA" id="ARBA00004651"/>
    </source>
</evidence>
<evidence type="ECO:0000256" key="2">
    <source>
        <dbReference type="ARBA" id="ARBA00022448"/>
    </source>
</evidence>
<dbReference type="AlphaFoldDB" id="A0AA43XNK3"/>
<evidence type="ECO:0000313" key="8">
    <source>
        <dbReference type="EMBL" id="NBG89469.1"/>
    </source>
</evidence>
<evidence type="ECO:0000256" key="3">
    <source>
        <dbReference type="ARBA" id="ARBA00022692"/>
    </source>
</evidence>
<organism evidence="8 9">
    <name type="scientific">Isachenkonia alkalipeptolytica</name>
    <dbReference type="NCBI Taxonomy" id="2565777"/>
    <lineage>
        <taxon>Bacteria</taxon>
        <taxon>Bacillati</taxon>
        <taxon>Bacillota</taxon>
        <taxon>Clostridia</taxon>
        <taxon>Eubacteriales</taxon>
        <taxon>Clostridiaceae</taxon>
        <taxon>Isachenkonia</taxon>
    </lineage>
</organism>
<evidence type="ECO:0000256" key="4">
    <source>
        <dbReference type="ARBA" id="ARBA00022989"/>
    </source>
</evidence>
<comment type="subcellular location">
    <subcellularLocation>
        <location evidence="1">Cell membrane</location>
        <topology evidence="1">Multi-pass membrane protein</topology>
    </subcellularLocation>
</comment>
<dbReference type="SUPFAM" id="SSF103473">
    <property type="entry name" value="MFS general substrate transporter"/>
    <property type="match status" value="1"/>
</dbReference>
<dbReference type="Gene3D" id="1.20.1250.20">
    <property type="entry name" value="MFS general substrate transporter like domains"/>
    <property type="match status" value="1"/>
</dbReference>
<proteinExistence type="predicted"/>
<feature type="transmembrane region" description="Helical" evidence="6">
    <location>
        <begin position="215"/>
        <end position="236"/>
    </location>
</feature>
<reference evidence="8 9" key="1">
    <citation type="submission" date="2019-04" db="EMBL/GenBank/DDBJ databases">
        <title>Isachenkonia alkalipeptolytica gen. nov. sp. nov. a new anaerobic, alkiliphilic organothrophic bacterium capable to reduce synthesized ferrihydrite isolated from a soda lake.</title>
        <authorList>
            <person name="Toshchakov S.V."/>
            <person name="Zavarzina D.G."/>
            <person name="Zhilina T.N."/>
            <person name="Kostrikina N.A."/>
            <person name="Kublanov I.V."/>
        </authorList>
    </citation>
    <scope>NUCLEOTIDE SEQUENCE [LARGE SCALE GENOMIC DNA]</scope>
    <source>
        <strain evidence="8 9">Z-1701</strain>
    </source>
</reference>
<feature type="transmembrane region" description="Helical" evidence="6">
    <location>
        <begin position="275"/>
        <end position="294"/>
    </location>
</feature>
<evidence type="ECO:0000313" key="9">
    <source>
        <dbReference type="Proteomes" id="UP000449710"/>
    </source>
</evidence>
<keyword evidence="3 6" id="KW-0812">Transmembrane</keyword>
<dbReference type="PANTHER" id="PTHR23531">
    <property type="entry name" value="QUINOLENE RESISTANCE PROTEIN NORA"/>
    <property type="match status" value="1"/>
</dbReference>
<gene>
    <name evidence="8" type="ORF">ISALK_13320</name>
</gene>
<feature type="transmembrane region" description="Helical" evidence="6">
    <location>
        <begin position="51"/>
        <end position="67"/>
    </location>
</feature>
<dbReference type="InterPro" id="IPR036259">
    <property type="entry name" value="MFS_trans_sf"/>
</dbReference>
<accession>A0AA43XNK3</accession>
<feature type="transmembrane region" description="Helical" evidence="6">
    <location>
        <begin position="15"/>
        <end position="39"/>
    </location>
</feature>
<feature type="transmembrane region" description="Helical" evidence="6">
    <location>
        <begin position="300"/>
        <end position="321"/>
    </location>
</feature>
<dbReference type="InterPro" id="IPR011701">
    <property type="entry name" value="MFS"/>
</dbReference>
<comment type="caution">
    <text evidence="8">The sequence shown here is derived from an EMBL/GenBank/DDBJ whole genome shotgun (WGS) entry which is preliminary data.</text>
</comment>
<evidence type="ECO:0000256" key="6">
    <source>
        <dbReference type="SAM" id="Phobius"/>
    </source>
</evidence>
<feature type="transmembrane region" description="Helical" evidence="6">
    <location>
        <begin position="342"/>
        <end position="361"/>
    </location>
</feature>
<dbReference type="GO" id="GO:0022857">
    <property type="term" value="F:transmembrane transporter activity"/>
    <property type="evidence" value="ECO:0007669"/>
    <property type="project" value="InterPro"/>
</dbReference>
<feature type="transmembrane region" description="Helical" evidence="6">
    <location>
        <begin position="104"/>
        <end position="128"/>
    </location>
</feature>
<feature type="domain" description="Major facilitator superfamily (MFS) profile" evidence="7">
    <location>
        <begin position="13"/>
        <end position="389"/>
    </location>
</feature>
<keyword evidence="2" id="KW-0813">Transport</keyword>
<dbReference type="Pfam" id="PF07690">
    <property type="entry name" value="MFS_1"/>
    <property type="match status" value="1"/>
</dbReference>
<feature type="transmembrane region" description="Helical" evidence="6">
    <location>
        <begin position="79"/>
        <end position="98"/>
    </location>
</feature>
<sequence>MNESMIKEATLKNWVLFYTASLLVFINFWAAVTTTPLYILELGGRDFHSGLQGTLFFLGAVVFRIYLGPLSDRRGRKIPLLIGAFVFGSTPLLLYFAQSVWAVIFIRIYQSIGLAAYFASGPAFVGDVAPFPRMGTYMGLYRLMSASGLLIGPFVAVYMINHFNYSTWFLGSFAMGIMGFLFLLLVQGPPPKASKKVGFFRETKEVLKDSTLREIYLGIAIFSFASGIIFTFAPVYLDQIGTLENPGIFFTIYSFAGIIASVVVGKLLDHKSPLLIILFLGFSYGTGLILLTAVGFLSQFMILAGILMGTGYAGAILGLSTRLIKTVSEESRAIAISIQENTIDVFIASGSFVFSGMLPLWGYEVSFGFIGTLIIAAMVLRLIKERKRLD</sequence>
<feature type="transmembrane region" description="Helical" evidence="6">
    <location>
        <begin position="367"/>
        <end position="383"/>
    </location>
</feature>
<protein>
    <submittedName>
        <fullName evidence="8">MFS transporter</fullName>
    </submittedName>
</protein>
<feature type="transmembrane region" description="Helical" evidence="6">
    <location>
        <begin position="248"/>
        <end position="268"/>
    </location>
</feature>
<feature type="transmembrane region" description="Helical" evidence="6">
    <location>
        <begin position="166"/>
        <end position="186"/>
    </location>
</feature>
<dbReference type="GO" id="GO:0005886">
    <property type="term" value="C:plasma membrane"/>
    <property type="evidence" value="ECO:0007669"/>
    <property type="project" value="UniProtKB-SubCell"/>
</dbReference>
<feature type="transmembrane region" description="Helical" evidence="6">
    <location>
        <begin position="140"/>
        <end position="160"/>
    </location>
</feature>
<dbReference type="EMBL" id="SUMG01000026">
    <property type="protein sequence ID" value="NBG89469.1"/>
    <property type="molecule type" value="Genomic_DNA"/>
</dbReference>
<keyword evidence="4 6" id="KW-1133">Transmembrane helix</keyword>
<evidence type="ECO:0000256" key="5">
    <source>
        <dbReference type="ARBA" id="ARBA00023136"/>
    </source>
</evidence>
<dbReference type="InterPro" id="IPR052714">
    <property type="entry name" value="MFS_Exporter"/>
</dbReference>
<dbReference type="InterPro" id="IPR020846">
    <property type="entry name" value="MFS_dom"/>
</dbReference>
<keyword evidence="9" id="KW-1185">Reference proteome</keyword>
<evidence type="ECO:0000259" key="7">
    <source>
        <dbReference type="PROSITE" id="PS50850"/>
    </source>
</evidence>
<dbReference type="PANTHER" id="PTHR23531:SF1">
    <property type="entry name" value="QUINOLENE RESISTANCE PROTEIN NORA"/>
    <property type="match status" value="1"/>
</dbReference>
<dbReference type="PROSITE" id="PS50850">
    <property type="entry name" value="MFS"/>
    <property type="match status" value="1"/>
</dbReference>
<name>A0AA43XNK3_9CLOT</name>
<dbReference type="RefSeq" id="WP_160723176.1">
    <property type="nucleotide sequence ID" value="NZ_SUMG01000026.1"/>
</dbReference>
<keyword evidence="5 6" id="KW-0472">Membrane</keyword>
<dbReference type="Proteomes" id="UP000449710">
    <property type="component" value="Unassembled WGS sequence"/>
</dbReference>